<proteinExistence type="predicted"/>
<organism evidence="1 2">
    <name type="scientific">Candidatus Thiomargarita nelsonii</name>
    <dbReference type="NCBI Taxonomy" id="1003181"/>
    <lineage>
        <taxon>Bacteria</taxon>
        <taxon>Pseudomonadati</taxon>
        <taxon>Pseudomonadota</taxon>
        <taxon>Gammaproteobacteria</taxon>
        <taxon>Thiotrichales</taxon>
        <taxon>Thiotrichaceae</taxon>
        <taxon>Thiomargarita</taxon>
    </lineage>
</organism>
<name>A0A176S4A5_9GAMM</name>
<comment type="caution">
    <text evidence="1">The sequence shown here is derived from an EMBL/GenBank/DDBJ whole genome shotgun (WGS) entry which is preliminary data.</text>
</comment>
<accession>A0A176S4A5</accession>
<sequence length="212" mass="24145">MGLEKLVDDHSKATRSISIIRSLLNDDSFKNEHRTASNFFSRKFKLDFVTVILLILQNSIKPMQLVLNEFFKKWDNGVLVTKSAFTQARSHLKASVFARLNQKAVLDVLYSDDNYEKAWGFRLLAIDGSKIHLPNTPEIIEKYGTIKFETTVEKIIGEHGYALASVMYDPLNKVVVNACLAPAKAYEVDLALEQIKRTQANDLMLFDRNYPS</sequence>
<dbReference type="AlphaFoldDB" id="A0A176S4A5"/>
<dbReference type="EMBL" id="LUTY01000779">
    <property type="protein sequence ID" value="OAD22719.1"/>
    <property type="molecule type" value="Genomic_DNA"/>
</dbReference>
<keyword evidence="2" id="KW-1185">Reference proteome</keyword>
<evidence type="ECO:0000313" key="2">
    <source>
        <dbReference type="Proteomes" id="UP000076962"/>
    </source>
</evidence>
<protein>
    <submittedName>
        <fullName evidence="1">Transposase ISLbp1</fullName>
    </submittedName>
</protein>
<reference evidence="1 2" key="1">
    <citation type="submission" date="2016-05" db="EMBL/GenBank/DDBJ databases">
        <title>Single-cell genome of chain-forming Candidatus Thiomargarita nelsonii and comparison to other large sulfur-oxidizing bacteria.</title>
        <authorList>
            <person name="Winkel M."/>
            <person name="Salman V."/>
            <person name="Woyke T."/>
            <person name="Schulz-Vogt H."/>
            <person name="Richter M."/>
            <person name="Flood B."/>
            <person name="Bailey J."/>
            <person name="Amann R."/>
            <person name="Mussmann M."/>
        </authorList>
    </citation>
    <scope>NUCLEOTIDE SEQUENCE [LARGE SCALE GENOMIC DNA]</scope>
    <source>
        <strain evidence="1 2">THI036</strain>
    </source>
</reference>
<gene>
    <name evidence="1" type="ORF">THIOM_001467</name>
</gene>
<evidence type="ECO:0000313" key="1">
    <source>
        <dbReference type="EMBL" id="OAD22719.1"/>
    </source>
</evidence>
<dbReference type="Proteomes" id="UP000076962">
    <property type="component" value="Unassembled WGS sequence"/>
</dbReference>